<evidence type="ECO:0000256" key="2">
    <source>
        <dbReference type="SAM" id="SignalP"/>
    </source>
</evidence>
<keyword evidence="2" id="KW-0732">Signal</keyword>
<keyword evidence="4" id="KW-1185">Reference proteome</keyword>
<keyword evidence="1 3" id="KW-0812">Transmembrane</keyword>
<organism evidence="3 4">
    <name type="scientific">Tetrahymena thermophila (strain SB210)</name>
    <dbReference type="NCBI Taxonomy" id="312017"/>
    <lineage>
        <taxon>Eukaryota</taxon>
        <taxon>Sar</taxon>
        <taxon>Alveolata</taxon>
        <taxon>Ciliophora</taxon>
        <taxon>Intramacronucleata</taxon>
        <taxon>Oligohymenophorea</taxon>
        <taxon>Hymenostomatida</taxon>
        <taxon>Tetrahymenina</taxon>
        <taxon>Tetrahymenidae</taxon>
        <taxon>Tetrahymena</taxon>
    </lineage>
</organism>
<dbReference type="AlphaFoldDB" id="I7MDN1"/>
<protein>
    <submittedName>
        <fullName evidence="3">Transmembrane protein, putative</fullName>
    </submittedName>
</protein>
<dbReference type="Gene3D" id="2.40.70.10">
    <property type="entry name" value="Acid Proteases"/>
    <property type="match status" value="2"/>
</dbReference>
<evidence type="ECO:0000313" key="4">
    <source>
        <dbReference type="Proteomes" id="UP000009168"/>
    </source>
</evidence>
<dbReference type="RefSeq" id="XP_001010169.2">
    <property type="nucleotide sequence ID" value="XM_001010169.2"/>
</dbReference>
<reference evidence="4" key="1">
    <citation type="journal article" date="2006" name="PLoS Biol.">
        <title>Macronuclear genome sequence of the ciliate Tetrahymena thermophila, a model eukaryote.</title>
        <authorList>
            <person name="Eisen J.A."/>
            <person name="Coyne R.S."/>
            <person name="Wu M."/>
            <person name="Wu D."/>
            <person name="Thiagarajan M."/>
            <person name="Wortman J.R."/>
            <person name="Badger J.H."/>
            <person name="Ren Q."/>
            <person name="Amedeo P."/>
            <person name="Jones K.M."/>
            <person name="Tallon L.J."/>
            <person name="Delcher A.L."/>
            <person name="Salzberg S.L."/>
            <person name="Silva J.C."/>
            <person name="Haas B.J."/>
            <person name="Majoros W.H."/>
            <person name="Farzad M."/>
            <person name="Carlton J.M."/>
            <person name="Smith R.K. Jr."/>
            <person name="Garg J."/>
            <person name="Pearlman R.E."/>
            <person name="Karrer K.M."/>
            <person name="Sun L."/>
            <person name="Manning G."/>
            <person name="Elde N.C."/>
            <person name="Turkewitz A.P."/>
            <person name="Asai D.J."/>
            <person name="Wilkes D.E."/>
            <person name="Wang Y."/>
            <person name="Cai H."/>
            <person name="Collins K."/>
            <person name="Stewart B.A."/>
            <person name="Lee S.R."/>
            <person name="Wilamowska K."/>
            <person name="Weinberg Z."/>
            <person name="Ruzzo W.L."/>
            <person name="Wloga D."/>
            <person name="Gaertig J."/>
            <person name="Frankel J."/>
            <person name="Tsao C.-C."/>
            <person name="Gorovsky M.A."/>
            <person name="Keeling P.J."/>
            <person name="Waller R.F."/>
            <person name="Patron N.J."/>
            <person name="Cherry J.M."/>
            <person name="Stover N.A."/>
            <person name="Krieger C.J."/>
            <person name="del Toro C."/>
            <person name="Ryder H.F."/>
            <person name="Williamson S.C."/>
            <person name="Barbeau R.A."/>
            <person name="Hamilton E.P."/>
            <person name="Orias E."/>
        </authorList>
    </citation>
    <scope>NUCLEOTIDE SEQUENCE [LARGE SCALE GENOMIC DNA]</scope>
    <source>
        <strain evidence="4">SB210</strain>
    </source>
</reference>
<gene>
    <name evidence="3" type="ORF">TTHERM_00561150</name>
</gene>
<dbReference type="InterPro" id="IPR021109">
    <property type="entry name" value="Peptidase_aspartic_dom_sf"/>
</dbReference>
<keyword evidence="1" id="KW-1133">Transmembrane helix</keyword>
<keyword evidence="1" id="KW-0472">Membrane</keyword>
<proteinExistence type="predicted"/>
<dbReference type="EMBL" id="GG662808">
    <property type="protein sequence ID" value="EAR89924.2"/>
    <property type="molecule type" value="Genomic_DNA"/>
</dbReference>
<dbReference type="Proteomes" id="UP000009168">
    <property type="component" value="Unassembled WGS sequence"/>
</dbReference>
<name>I7MDN1_TETTS</name>
<dbReference type="GeneID" id="7834882"/>
<feature type="signal peptide" evidence="2">
    <location>
        <begin position="1"/>
        <end position="16"/>
    </location>
</feature>
<evidence type="ECO:0000256" key="1">
    <source>
        <dbReference type="SAM" id="Phobius"/>
    </source>
</evidence>
<sequence length="478" mass="55353">MNKALLFFIFLYSIKTNTIEQIKSQNIIAIKNADISVFDNFSELQILGFNIPIHLGNPSQALTVTLFLSSPVNQKLAQNINMIFNSECSVQDMCPYAMSNLAIANLFYEEKKSSTLRSIMNEGPNNRIENQIFNGNTVADQVKFSPSDISMEMNFVSVSHFNLQEKLNDGIIDLSSNNQNNIFTQGYLQKKLITPKFSFSYDKSGVTDLRFNYTDQSLEQLPALPTYSKQLWDFQMVGMYIENVNVLPLAHFQTVIIQFYVISALPRKVVEFLNQEYSKYFLKSGRYNQLMLELCLKEISFVDIVIYTKEYKLVIPISYFYYKNGDQECKINVSKTNLLFGIQQIQNQNIVFDPLNSTLQFPKEYSMKHLSIYLYYPIFFIGQTQICLLVLLFIKLNTKYISLLEENDKMKQIFNQNNKLIETQQSQDKQMESDQSKISAQKNQIISELMQLQKEICIENFSNLCFSSKQSQIISNIV</sequence>
<feature type="chain" id="PRO_5003712259" evidence="2">
    <location>
        <begin position="17"/>
        <end position="478"/>
    </location>
</feature>
<accession>I7MDN1</accession>
<dbReference type="SUPFAM" id="SSF50630">
    <property type="entry name" value="Acid proteases"/>
    <property type="match status" value="1"/>
</dbReference>
<feature type="transmembrane region" description="Helical" evidence="1">
    <location>
        <begin position="373"/>
        <end position="394"/>
    </location>
</feature>
<dbReference type="KEGG" id="tet:TTHERM_00561150"/>
<dbReference type="InParanoid" id="I7MDN1"/>
<evidence type="ECO:0000313" key="3">
    <source>
        <dbReference type="EMBL" id="EAR89924.2"/>
    </source>
</evidence>